<feature type="transmembrane region" description="Helical" evidence="2">
    <location>
        <begin position="49"/>
        <end position="68"/>
    </location>
</feature>
<feature type="compositionally biased region" description="Basic and acidic residues" evidence="1">
    <location>
        <begin position="8"/>
        <end position="21"/>
    </location>
</feature>
<evidence type="ECO:0000313" key="4">
    <source>
        <dbReference type="Proteomes" id="UP000245753"/>
    </source>
</evidence>
<dbReference type="Proteomes" id="UP000245753">
    <property type="component" value="Unassembled WGS sequence"/>
</dbReference>
<dbReference type="InterPro" id="IPR021385">
    <property type="entry name" value="DUF3017"/>
</dbReference>
<keyword evidence="4" id="KW-1185">Reference proteome</keyword>
<evidence type="ECO:0000256" key="1">
    <source>
        <dbReference type="SAM" id="MobiDB-lite"/>
    </source>
</evidence>
<feature type="region of interest" description="Disordered" evidence="1">
    <location>
        <begin position="1"/>
        <end position="21"/>
    </location>
</feature>
<dbReference type="EMBL" id="QFFN01000001">
    <property type="protein sequence ID" value="PWG60872.1"/>
    <property type="molecule type" value="Genomic_DNA"/>
</dbReference>
<dbReference type="Pfam" id="PF11222">
    <property type="entry name" value="DUF3017"/>
    <property type="match status" value="1"/>
</dbReference>
<organism evidence="3 4">
    <name type="scientific">Bifidobacterium catulorum</name>
    <dbReference type="NCBI Taxonomy" id="1630173"/>
    <lineage>
        <taxon>Bacteria</taxon>
        <taxon>Bacillati</taxon>
        <taxon>Actinomycetota</taxon>
        <taxon>Actinomycetes</taxon>
        <taxon>Bifidobacteriales</taxon>
        <taxon>Bifidobacteriaceae</taxon>
        <taxon>Bifidobacterium</taxon>
    </lineage>
</organism>
<protein>
    <submittedName>
        <fullName evidence="3">DUF3017 domain-containing protein</fullName>
    </submittedName>
</protein>
<dbReference type="AlphaFoldDB" id="A0A2U2MVL2"/>
<sequence length="103" mass="11139">MRVRKRVRPQEPKPPHVSEAHEGKPVYEWGVAACVGLSAVLAVCGQIFWATSVLAAAAIVSAAVRLVLREKSPWKVRSIGFDCFFGFALGIGLLATYASIMLL</sequence>
<keyword evidence="2" id="KW-0812">Transmembrane</keyword>
<proteinExistence type="predicted"/>
<dbReference type="OrthoDB" id="3239627at2"/>
<feature type="transmembrane region" description="Helical" evidence="2">
    <location>
        <begin position="80"/>
        <end position="100"/>
    </location>
</feature>
<gene>
    <name evidence="3" type="ORF">DF200_00455</name>
</gene>
<evidence type="ECO:0000313" key="3">
    <source>
        <dbReference type="EMBL" id="PWG60872.1"/>
    </source>
</evidence>
<name>A0A2U2MVL2_9BIFI</name>
<evidence type="ECO:0000256" key="2">
    <source>
        <dbReference type="SAM" id="Phobius"/>
    </source>
</evidence>
<accession>A0A2U2MVL2</accession>
<keyword evidence="2" id="KW-0472">Membrane</keyword>
<comment type="caution">
    <text evidence="3">The sequence shown here is derived from an EMBL/GenBank/DDBJ whole genome shotgun (WGS) entry which is preliminary data.</text>
</comment>
<feature type="transmembrane region" description="Helical" evidence="2">
    <location>
        <begin position="26"/>
        <end position="43"/>
    </location>
</feature>
<reference evidence="3 4" key="1">
    <citation type="journal article" date="2018" name="Int. J. Syst. Evol. Microbiol.">
        <title>Bifidobacterium catulorum sp. nov., a novel taxon from the faeces of the baby common marmoset (Callithrix jacchus).</title>
        <authorList>
            <person name="Modesto M."/>
            <person name="Michelini S."/>
            <person name="Oki K."/>
            <person name="Biavati B."/>
            <person name="Watanabe K."/>
            <person name="Mattarelli P."/>
        </authorList>
    </citation>
    <scope>NUCLEOTIDE SEQUENCE [LARGE SCALE GENOMIC DNA]</scope>
    <source>
        <strain evidence="3 4">MRM 8.19</strain>
    </source>
</reference>
<keyword evidence="2" id="KW-1133">Transmembrane helix</keyword>